<evidence type="ECO:0000313" key="2">
    <source>
        <dbReference type="Proteomes" id="UP001334248"/>
    </source>
</evidence>
<protein>
    <submittedName>
        <fullName evidence="1">Uncharacterized protein</fullName>
    </submittedName>
</protein>
<comment type="caution">
    <text evidence="1">The sequence shown here is derived from an EMBL/GenBank/DDBJ whole genome shotgun (WGS) entry which is preliminary data.</text>
</comment>
<dbReference type="GeneID" id="89999662"/>
<gene>
    <name evidence="1" type="ORF">PMZ80_006213</name>
</gene>
<sequence length="135" mass="14453">MNYFPVLAFILNGGVLGIGINLYRDPHCTSTIATGQDVIPGLCLFGPGPSLGRVESLSLTDVGSATDIYAYFYDQWADVPGWACGRRLMALKDVNEQCISVTDPAMNITGAILSFDAGNFDIPVPTELELLSSYA</sequence>
<keyword evidence="2" id="KW-1185">Reference proteome</keyword>
<name>A0ABR0RJZ0_9EURO</name>
<dbReference type="EMBL" id="JAVHJV010000007">
    <property type="protein sequence ID" value="KAK5940936.1"/>
    <property type="molecule type" value="Genomic_DNA"/>
</dbReference>
<reference evidence="1 2" key="1">
    <citation type="journal article" date="2023" name="Res Sq">
        <title>Genomic and morphological characterization of Knufia obscura isolated from the Mars 2020 spacecraft assembly facility.</title>
        <authorList>
            <person name="Chander A.M."/>
            <person name="Teixeira M.M."/>
            <person name="Singh N.K."/>
            <person name="Williams M.P."/>
            <person name="Parker C.W."/>
            <person name="Leo P."/>
            <person name="Stajich J.E."/>
            <person name="Torok T."/>
            <person name="Tighe S."/>
            <person name="Mason C.E."/>
            <person name="Venkateswaran K."/>
        </authorList>
    </citation>
    <scope>NUCLEOTIDE SEQUENCE [LARGE SCALE GENOMIC DNA]</scope>
    <source>
        <strain evidence="1 2">CCFEE 5817</strain>
    </source>
</reference>
<dbReference type="Proteomes" id="UP001334248">
    <property type="component" value="Unassembled WGS sequence"/>
</dbReference>
<accession>A0ABR0RJZ0</accession>
<proteinExistence type="predicted"/>
<organism evidence="1 2">
    <name type="scientific">Knufia obscura</name>
    <dbReference type="NCBI Taxonomy" id="1635080"/>
    <lineage>
        <taxon>Eukaryota</taxon>
        <taxon>Fungi</taxon>
        <taxon>Dikarya</taxon>
        <taxon>Ascomycota</taxon>
        <taxon>Pezizomycotina</taxon>
        <taxon>Eurotiomycetes</taxon>
        <taxon>Chaetothyriomycetidae</taxon>
        <taxon>Chaetothyriales</taxon>
        <taxon>Trichomeriaceae</taxon>
        <taxon>Knufia</taxon>
    </lineage>
</organism>
<dbReference type="RefSeq" id="XP_064729026.1">
    <property type="nucleotide sequence ID" value="XM_064874626.1"/>
</dbReference>
<evidence type="ECO:0000313" key="1">
    <source>
        <dbReference type="EMBL" id="KAK5940936.1"/>
    </source>
</evidence>